<dbReference type="AlphaFoldDB" id="A0A450WMV9"/>
<dbReference type="EMBL" id="CAADFN010000043">
    <property type="protein sequence ID" value="VFK18396.1"/>
    <property type="molecule type" value="Genomic_DNA"/>
</dbReference>
<gene>
    <name evidence="2" type="ORF">BECKLFY1418C_GA0070996_10434</name>
</gene>
<reference evidence="2" key="1">
    <citation type="submission" date="2019-02" db="EMBL/GenBank/DDBJ databases">
        <authorList>
            <person name="Gruber-Vodicka R. H."/>
            <person name="Seah K. B. B."/>
        </authorList>
    </citation>
    <scope>NUCLEOTIDE SEQUENCE</scope>
    <source>
        <strain evidence="2">BECK_BY7</strain>
    </source>
</reference>
<feature type="compositionally biased region" description="Basic and acidic residues" evidence="1">
    <location>
        <begin position="45"/>
        <end position="54"/>
    </location>
</feature>
<proteinExistence type="predicted"/>
<protein>
    <submittedName>
        <fullName evidence="2">Uncharacterized protein</fullName>
    </submittedName>
</protein>
<accession>A0A450WMV9</accession>
<sequence>MNERREQGGTASETARLAGSRRRARLDDHVSRRCPLHLVASRSLAERGPRRWDRPASSWRNSSVKSASHRWRAAESPRAMDSLQAWQRQAASGGTGRPMTGSAYPMNDPQNNTDACNGSWKDVFEHAFPGERPLPAWTCVVPRPVRGRRISSIPWPWLKRIHAVVLAGGDTYGLDTTLGVVSIIPCAGLLGLGLY</sequence>
<evidence type="ECO:0000256" key="1">
    <source>
        <dbReference type="SAM" id="MobiDB-lite"/>
    </source>
</evidence>
<evidence type="ECO:0000313" key="2">
    <source>
        <dbReference type="EMBL" id="VFK18396.1"/>
    </source>
</evidence>
<feature type="region of interest" description="Disordered" evidence="1">
    <location>
        <begin position="1"/>
        <end position="28"/>
    </location>
</feature>
<organism evidence="2">
    <name type="scientific">Candidatus Kentrum sp. LFY</name>
    <dbReference type="NCBI Taxonomy" id="2126342"/>
    <lineage>
        <taxon>Bacteria</taxon>
        <taxon>Pseudomonadati</taxon>
        <taxon>Pseudomonadota</taxon>
        <taxon>Gammaproteobacteria</taxon>
        <taxon>Candidatus Kentrum</taxon>
    </lineage>
</organism>
<feature type="region of interest" description="Disordered" evidence="1">
    <location>
        <begin position="45"/>
        <end position="81"/>
    </location>
</feature>
<name>A0A450WMV9_9GAMM</name>